<dbReference type="WBParaSite" id="nRc.2.0.1.t22881-RA">
    <property type="protein sequence ID" value="nRc.2.0.1.t22881-RA"/>
    <property type="gene ID" value="nRc.2.0.1.g22881"/>
</dbReference>
<keyword evidence="1" id="KW-1185">Reference proteome</keyword>
<proteinExistence type="predicted"/>
<accession>A0A915JB45</accession>
<name>A0A915JB45_ROMCU</name>
<dbReference type="Proteomes" id="UP000887565">
    <property type="component" value="Unplaced"/>
</dbReference>
<evidence type="ECO:0000313" key="1">
    <source>
        <dbReference type="Proteomes" id="UP000887565"/>
    </source>
</evidence>
<protein>
    <submittedName>
        <fullName evidence="2">Uncharacterized protein</fullName>
    </submittedName>
</protein>
<evidence type="ECO:0000313" key="2">
    <source>
        <dbReference type="WBParaSite" id="nRc.2.0.1.t22881-RA"/>
    </source>
</evidence>
<reference evidence="2" key="1">
    <citation type="submission" date="2022-11" db="UniProtKB">
        <authorList>
            <consortium name="WormBaseParasite"/>
        </authorList>
    </citation>
    <scope>IDENTIFICATION</scope>
</reference>
<dbReference type="AlphaFoldDB" id="A0A915JB45"/>
<sequence length="70" mass="7766">MFPNDEEICRICKALGNAGSVPHSLPSAHLFLCQTNHVKLSLEVQKCADPSHFGYKSLNCWKIVVKIGKI</sequence>
<organism evidence="1 2">
    <name type="scientific">Romanomermis culicivorax</name>
    <name type="common">Nematode worm</name>
    <dbReference type="NCBI Taxonomy" id="13658"/>
    <lineage>
        <taxon>Eukaryota</taxon>
        <taxon>Metazoa</taxon>
        <taxon>Ecdysozoa</taxon>
        <taxon>Nematoda</taxon>
        <taxon>Enoplea</taxon>
        <taxon>Dorylaimia</taxon>
        <taxon>Mermithida</taxon>
        <taxon>Mermithoidea</taxon>
        <taxon>Mermithidae</taxon>
        <taxon>Romanomermis</taxon>
    </lineage>
</organism>